<feature type="chain" id="PRO_5046657752" evidence="8">
    <location>
        <begin position="30"/>
        <end position="420"/>
    </location>
</feature>
<dbReference type="SUPFAM" id="SSF57997">
    <property type="entry name" value="Tropomyosin"/>
    <property type="match status" value="1"/>
</dbReference>
<sequence length="420" mass="45509">MRTFPRAAQRRMAAALVAVLALSVTAAHADDLKDKKNKVERQLKGAKKDLDESSSQLSDANARLEAAKEQLDTAKTRLATAQGKVAVAQERDAEMQAELAAAEQALVEAEAALTQGAADREAQRERVASTVADMYSEGDPELIAFSSLIDAESTEELTRRDGVRDVIVGQEARAYDELRAAEVLLEVQEQQVAAARDDVATKREEAAEHLTLMQELEAEQQAAKDSVVSLVLERRDAKVEARAAREADVATIKKLEKEQKKLEEQLRKRALAALRKRQANGRSVATGPTGGLLAYPVDGYVTSPFGYREHPIYHYWGLHDGVDFGGGCGTPLRAAAPGKVISSYWSDVYGNRLVVDVGAIAGRGVAVIYNHAEKYDVGVGDTVQQGQVLGYEGSTGWSTGCHLHFTVMENGKAVDPMGYF</sequence>
<dbReference type="RefSeq" id="WP_191199295.1">
    <property type="nucleotide sequence ID" value="NZ_BAAAPA010000009.1"/>
</dbReference>
<keyword evidence="11" id="KW-1185">Reference proteome</keyword>
<keyword evidence="8" id="KW-0732">Signal</keyword>
<dbReference type="InterPro" id="IPR011055">
    <property type="entry name" value="Dup_hybrid_motif"/>
</dbReference>
<protein>
    <submittedName>
        <fullName evidence="10">Peptidoglycan DD-metalloendopeptidase family protein</fullName>
    </submittedName>
</protein>
<evidence type="ECO:0000256" key="4">
    <source>
        <dbReference type="ARBA" id="ARBA00022801"/>
    </source>
</evidence>
<keyword evidence="4" id="KW-0378">Hydrolase</keyword>
<reference evidence="10 11" key="1">
    <citation type="submission" date="2020-09" db="EMBL/GenBank/DDBJ databases">
        <title>novel species in genus Nocardioides.</title>
        <authorList>
            <person name="Zhang G."/>
        </authorList>
    </citation>
    <scope>NUCLEOTIDE SEQUENCE [LARGE SCALE GENOMIC DNA]</scope>
    <source>
        <strain evidence="10 11">19197</strain>
    </source>
</reference>
<comment type="caution">
    <text evidence="10">The sequence shown here is derived from an EMBL/GenBank/DDBJ whole genome shotgun (WGS) entry which is preliminary data.</text>
</comment>
<proteinExistence type="predicted"/>
<feature type="coiled-coil region" evidence="7">
    <location>
        <begin position="29"/>
        <end position="112"/>
    </location>
</feature>
<dbReference type="PANTHER" id="PTHR21666">
    <property type="entry name" value="PEPTIDASE-RELATED"/>
    <property type="match status" value="1"/>
</dbReference>
<evidence type="ECO:0000256" key="1">
    <source>
        <dbReference type="ARBA" id="ARBA00001947"/>
    </source>
</evidence>
<keyword evidence="3" id="KW-0479">Metal-binding</keyword>
<dbReference type="InterPro" id="IPR050570">
    <property type="entry name" value="Cell_wall_metabolism_enzyme"/>
</dbReference>
<dbReference type="CDD" id="cd12797">
    <property type="entry name" value="M23_peptidase"/>
    <property type="match status" value="1"/>
</dbReference>
<dbReference type="SUPFAM" id="SSF51261">
    <property type="entry name" value="Duplicated hybrid motif"/>
    <property type="match status" value="1"/>
</dbReference>
<evidence type="ECO:0000313" key="11">
    <source>
        <dbReference type="Proteomes" id="UP000649289"/>
    </source>
</evidence>
<evidence type="ECO:0000259" key="9">
    <source>
        <dbReference type="Pfam" id="PF01551"/>
    </source>
</evidence>
<dbReference type="Pfam" id="PF01551">
    <property type="entry name" value="Peptidase_M23"/>
    <property type="match status" value="1"/>
</dbReference>
<dbReference type="Gene3D" id="1.10.287.1490">
    <property type="match status" value="1"/>
</dbReference>
<evidence type="ECO:0000256" key="5">
    <source>
        <dbReference type="ARBA" id="ARBA00022833"/>
    </source>
</evidence>
<dbReference type="PANTHER" id="PTHR21666:SF288">
    <property type="entry name" value="CELL DIVISION PROTEIN YTFB"/>
    <property type="match status" value="1"/>
</dbReference>
<dbReference type="InterPro" id="IPR016047">
    <property type="entry name" value="M23ase_b-sheet_dom"/>
</dbReference>
<accession>A0ABR8MGD2</accession>
<feature type="coiled-coil region" evidence="7">
    <location>
        <begin position="178"/>
        <end position="275"/>
    </location>
</feature>
<evidence type="ECO:0000256" key="7">
    <source>
        <dbReference type="SAM" id="Coils"/>
    </source>
</evidence>
<keyword evidence="6" id="KW-0482">Metalloprotease</keyword>
<evidence type="ECO:0000313" key="10">
    <source>
        <dbReference type="EMBL" id="MBD3914943.1"/>
    </source>
</evidence>
<dbReference type="EMBL" id="JACXYY010000004">
    <property type="protein sequence ID" value="MBD3914943.1"/>
    <property type="molecule type" value="Genomic_DNA"/>
</dbReference>
<feature type="signal peptide" evidence="8">
    <location>
        <begin position="1"/>
        <end position="29"/>
    </location>
</feature>
<evidence type="ECO:0000256" key="3">
    <source>
        <dbReference type="ARBA" id="ARBA00022723"/>
    </source>
</evidence>
<gene>
    <name evidence="10" type="ORF">IEZ25_09995</name>
</gene>
<dbReference type="Gene3D" id="2.70.70.10">
    <property type="entry name" value="Glucose Permease (Domain IIA)"/>
    <property type="match status" value="1"/>
</dbReference>
<evidence type="ECO:0000256" key="2">
    <source>
        <dbReference type="ARBA" id="ARBA00022670"/>
    </source>
</evidence>
<evidence type="ECO:0000256" key="8">
    <source>
        <dbReference type="SAM" id="SignalP"/>
    </source>
</evidence>
<keyword evidence="5" id="KW-0862">Zinc</keyword>
<dbReference type="Proteomes" id="UP000649289">
    <property type="component" value="Unassembled WGS sequence"/>
</dbReference>
<comment type="cofactor">
    <cofactor evidence="1">
        <name>Zn(2+)</name>
        <dbReference type="ChEBI" id="CHEBI:29105"/>
    </cofactor>
</comment>
<feature type="domain" description="M23ase beta-sheet core" evidence="9">
    <location>
        <begin position="318"/>
        <end position="416"/>
    </location>
</feature>
<keyword evidence="2" id="KW-0645">Protease</keyword>
<keyword evidence="7" id="KW-0175">Coiled coil</keyword>
<evidence type="ECO:0000256" key="6">
    <source>
        <dbReference type="ARBA" id="ARBA00023049"/>
    </source>
</evidence>
<organism evidence="10 11">
    <name type="scientific">Nocardioides hwasunensis</name>
    <dbReference type="NCBI Taxonomy" id="397258"/>
    <lineage>
        <taxon>Bacteria</taxon>
        <taxon>Bacillati</taxon>
        <taxon>Actinomycetota</taxon>
        <taxon>Actinomycetes</taxon>
        <taxon>Propionibacteriales</taxon>
        <taxon>Nocardioidaceae</taxon>
        <taxon>Nocardioides</taxon>
    </lineage>
</organism>
<name>A0ABR8MGD2_9ACTN</name>